<accession>A0A2W2I232</accession>
<evidence type="ECO:0000256" key="1">
    <source>
        <dbReference type="ARBA" id="ARBA00023002"/>
    </source>
</evidence>
<dbReference type="Pfam" id="PF00248">
    <property type="entry name" value="Aldo_ket_red"/>
    <property type="match status" value="1"/>
</dbReference>
<dbReference type="RefSeq" id="WP_111165026.1">
    <property type="nucleotide sequence ID" value="NZ_POUA01000002.1"/>
</dbReference>
<dbReference type="PANTHER" id="PTHR43625">
    <property type="entry name" value="AFLATOXIN B1 ALDEHYDE REDUCTASE"/>
    <property type="match status" value="1"/>
</dbReference>
<evidence type="ECO:0000313" key="4">
    <source>
        <dbReference type="Proteomes" id="UP000248544"/>
    </source>
</evidence>
<dbReference type="GO" id="GO:0016491">
    <property type="term" value="F:oxidoreductase activity"/>
    <property type="evidence" value="ECO:0007669"/>
    <property type="project" value="UniProtKB-KW"/>
</dbReference>
<dbReference type="Gene3D" id="3.20.20.100">
    <property type="entry name" value="NADP-dependent oxidoreductase domain"/>
    <property type="match status" value="1"/>
</dbReference>
<dbReference type="InterPro" id="IPR036812">
    <property type="entry name" value="NAD(P)_OxRdtase_dom_sf"/>
</dbReference>
<sequence length="328" mass="35340">MTMPLRRAGPLEVSALGLGCMAMSDYYGAHDESESLATVHRALDLGVTLLDTADAYGSGANEELVGRAIKGRRDQVVLATKFGVVRQGGRTTGVCGRPDYVRSACEASLRRLGVEHIDLYQQHRVDPAVPIEDTVGALADLVAEGKVRHIGLSEASAETIRRAHSVHPITTLQNEWSLWSRDIEDDQLGVCRELGIGITPYSPLGRGFLTGKYRSAGDFDGDDFRRVAQPRFAEENLRRNLAIVDALTEQATRLGITPAQLALAWLLAQGEDVVPIQGATTRPHLEENLTAATITLTPADITAAAGTAPADAIHGARYAPDRMELLDD</sequence>
<protein>
    <submittedName>
        <fullName evidence="3">Aldo/keto reductase</fullName>
    </submittedName>
</protein>
<dbReference type="SUPFAM" id="SSF51430">
    <property type="entry name" value="NAD(P)-linked oxidoreductase"/>
    <property type="match status" value="1"/>
</dbReference>
<dbReference type="Proteomes" id="UP000248544">
    <property type="component" value="Unassembled WGS sequence"/>
</dbReference>
<dbReference type="CDD" id="cd19076">
    <property type="entry name" value="AKR_AKR13A_13D"/>
    <property type="match status" value="1"/>
</dbReference>
<keyword evidence="1" id="KW-0560">Oxidoreductase</keyword>
<dbReference type="PANTHER" id="PTHR43625:SF40">
    <property type="entry name" value="ALDO-KETO REDUCTASE YAKC [NADP(+)]"/>
    <property type="match status" value="1"/>
</dbReference>
<comment type="caution">
    <text evidence="3">The sequence shown here is derived from an EMBL/GenBank/DDBJ whole genome shotgun (WGS) entry which is preliminary data.</text>
</comment>
<dbReference type="AlphaFoldDB" id="A0A2W2I232"/>
<dbReference type="InterPro" id="IPR050791">
    <property type="entry name" value="Aldo-Keto_reductase"/>
</dbReference>
<proteinExistence type="predicted"/>
<dbReference type="InterPro" id="IPR023210">
    <property type="entry name" value="NADP_OxRdtase_dom"/>
</dbReference>
<gene>
    <name evidence="3" type="ORF">C1I98_00365</name>
</gene>
<keyword evidence="4" id="KW-1185">Reference proteome</keyword>
<dbReference type="GO" id="GO:0005737">
    <property type="term" value="C:cytoplasm"/>
    <property type="evidence" value="ECO:0007669"/>
    <property type="project" value="TreeGrafter"/>
</dbReference>
<evidence type="ECO:0000313" key="3">
    <source>
        <dbReference type="EMBL" id="PZG56990.1"/>
    </source>
</evidence>
<feature type="domain" description="NADP-dependent oxidoreductase" evidence="2">
    <location>
        <begin position="16"/>
        <end position="303"/>
    </location>
</feature>
<reference evidence="3 4" key="1">
    <citation type="submission" date="2018-01" db="EMBL/GenBank/DDBJ databases">
        <title>Draft genome sequence of Sphaerisporangium sp. 7K107.</title>
        <authorList>
            <person name="Sahin N."/>
            <person name="Saygin H."/>
            <person name="Ay H."/>
        </authorList>
    </citation>
    <scope>NUCLEOTIDE SEQUENCE [LARGE SCALE GENOMIC DNA]</scope>
    <source>
        <strain evidence="3 4">7K107</strain>
    </source>
</reference>
<evidence type="ECO:0000259" key="2">
    <source>
        <dbReference type="Pfam" id="PF00248"/>
    </source>
</evidence>
<name>A0A2W2I232_9ACTN</name>
<dbReference type="EMBL" id="POUA01000002">
    <property type="protein sequence ID" value="PZG56990.1"/>
    <property type="molecule type" value="Genomic_DNA"/>
</dbReference>
<organism evidence="3 4">
    <name type="scientific">Spongiactinospora gelatinilytica</name>
    <dbReference type="NCBI Taxonomy" id="2666298"/>
    <lineage>
        <taxon>Bacteria</taxon>
        <taxon>Bacillati</taxon>
        <taxon>Actinomycetota</taxon>
        <taxon>Actinomycetes</taxon>
        <taxon>Streptosporangiales</taxon>
        <taxon>Streptosporangiaceae</taxon>
        <taxon>Spongiactinospora</taxon>
    </lineage>
</organism>